<protein>
    <submittedName>
        <fullName evidence="2">Uncharacterized protein</fullName>
    </submittedName>
</protein>
<proteinExistence type="predicted"/>
<comment type="caution">
    <text evidence="2">The sequence shown here is derived from an EMBL/GenBank/DDBJ whole genome shotgun (WGS) entry which is preliminary data.</text>
</comment>
<feature type="chain" id="PRO_5027024130" evidence="1">
    <location>
        <begin position="26"/>
        <end position="241"/>
    </location>
</feature>
<evidence type="ECO:0000256" key="1">
    <source>
        <dbReference type="SAM" id="SignalP"/>
    </source>
</evidence>
<accession>A0A6N9Q5T7</accession>
<keyword evidence="3" id="KW-1185">Reference proteome</keyword>
<organism evidence="2 3">
    <name type="scientific">Chengkuizengella marina</name>
    <dbReference type="NCBI Taxonomy" id="2507566"/>
    <lineage>
        <taxon>Bacteria</taxon>
        <taxon>Bacillati</taxon>
        <taxon>Bacillota</taxon>
        <taxon>Bacilli</taxon>
        <taxon>Bacillales</taxon>
        <taxon>Paenibacillaceae</taxon>
        <taxon>Chengkuizengella</taxon>
    </lineage>
</organism>
<gene>
    <name evidence="2" type="ORF">ERL59_14645</name>
</gene>
<dbReference type="Proteomes" id="UP000448943">
    <property type="component" value="Unassembled WGS sequence"/>
</dbReference>
<reference evidence="2 3" key="1">
    <citation type="submission" date="2019-01" db="EMBL/GenBank/DDBJ databases">
        <title>Chengkuizengella sp. nov., isolated from deep-sea sediment of East Pacific Ocean.</title>
        <authorList>
            <person name="Yang J."/>
            <person name="Lai Q."/>
            <person name="Shao Z."/>
        </authorList>
    </citation>
    <scope>NUCLEOTIDE SEQUENCE [LARGE SCALE GENOMIC DNA]</scope>
    <source>
        <strain evidence="2 3">YPA3-1-1</strain>
    </source>
</reference>
<evidence type="ECO:0000313" key="2">
    <source>
        <dbReference type="EMBL" id="NBI30187.1"/>
    </source>
</evidence>
<keyword evidence="1" id="KW-0732">Signal</keyword>
<evidence type="ECO:0000313" key="3">
    <source>
        <dbReference type="Proteomes" id="UP000448943"/>
    </source>
</evidence>
<dbReference type="EMBL" id="SIJB01000030">
    <property type="protein sequence ID" value="NBI30187.1"/>
    <property type="molecule type" value="Genomic_DNA"/>
</dbReference>
<feature type="signal peptide" evidence="1">
    <location>
        <begin position="1"/>
        <end position="25"/>
    </location>
</feature>
<sequence length="241" mass="26446">MKKIIATTTLASTILIGGLTGFAFANDNNGSITELALVNGINSSSDPIINEIHSIIGSETLHTTESVDSLVTSDGTVVLKYDGKGGIFDTEGNEISKEDYFRILGTHPFSIGPKEGVGEDTPQEVILQMNIAFFIVDSSGKTTEEISEEISEAQDTVGTYREARKLGIKIGDKPVDQVMNEITNLRHEGITEINDPYFTAKEYNETLNLAKENGIKTDEKRFLKIQQELAEKLNLHSYKTL</sequence>
<dbReference type="AlphaFoldDB" id="A0A6N9Q5T7"/>
<dbReference type="OrthoDB" id="9847474at2"/>
<name>A0A6N9Q5T7_9BACL</name>
<dbReference type="RefSeq" id="WP_160646998.1">
    <property type="nucleotide sequence ID" value="NZ_SIJB01000030.1"/>
</dbReference>